<dbReference type="EMBL" id="JRRC01111593">
    <property type="protein sequence ID" value="KHG00093.1"/>
    <property type="molecule type" value="Genomic_DNA"/>
</dbReference>
<organism evidence="3 4">
    <name type="scientific">Gossypium arboreum</name>
    <name type="common">Tree cotton</name>
    <name type="synonym">Gossypium nanking</name>
    <dbReference type="NCBI Taxonomy" id="29729"/>
    <lineage>
        <taxon>Eukaryota</taxon>
        <taxon>Viridiplantae</taxon>
        <taxon>Streptophyta</taxon>
        <taxon>Embryophyta</taxon>
        <taxon>Tracheophyta</taxon>
        <taxon>Spermatophyta</taxon>
        <taxon>Magnoliopsida</taxon>
        <taxon>eudicotyledons</taxon>
        <taxon>Gunneridae</taxon>
        <taxon>Pentapetalae</taxon>
        <taxon>rosids</taxon>
        <taxon>malvids</taxon>
        <taxon>Malvales</taxon>
        <taxon>Malvaceae</taxon>
        <taxon>Malvoideae</taxon>
        <taxon>Gossypium</taxon>
    </lineage>
</organism>
<name>A0A0B0MD38_GOSAR</name>
<keyword evidence="4" id="KW-1185">Reference proteome</keyword>
<accession>A0A0B0MD38</accession>
<comment type="caution">
    <text evidence="3">The sequence shown here is derived from an EMBL/GenBank/DDBJ whole genome shotgun (WGS) entry which is preliminary data.</text>
</comment>
<gene>
    <name evidence="3" type="ORF">F383_38759</name>
</gene>
<dbReference type="AlphaFoldDB" id="A0A0B0MD38"/>
<evidence type="ECO:0000313" key="3">
    <source>
        <dbReference type="EMBL" id="KHG00093.1"/>
    </source>
</evidence>
<feature type="region of interest" description="Disordered" evidence="1">
    <location>
        <begin position="86"/>
        <end position="108"/>
    </location>
</feature>
<keyword evidence="2" id="KW-0732">Signal</keyword>
<evidence type="ECO:0000256" key="2">
    <source>
        <dbReference type="SAM" id="SignalP"/>
    </source>
</evidence>
<sequence>MLPWCLSTMVLHISYHVAMVSFNHGLTHFISCCHGIFQPWSYTFHFKKHTPANLIIAAGLPVQAKSPATTITLMSLDLNYQSRLNSNPNSDYPSRLNPFSTYSSGGLY</sequence>
<evidence type="ECO:0000313" key="4">
    <source>
        <dbReference type="Proteomes" id="UP000032142"/>
    </source>
</evidence>
<dbReference type="Proteomes" id="UP000032142">
    <property type="component" value="Unassembled WGS sequence"/>
</dbReference>
<evidence type="ECO:0000256" key="1">
    <source>
        <dbReference type="SAM" id="MobiDB-lite"/>
    </source>
</evidence>
<reference evidence="4" key="1">
    <citation type="submission" date="2014-09" db="EMBL/GenBank/DDBJ databases">
        <authorList>
            <person name="Mudge J."/>
            <person name="Ramaraj T."/>
            <person name="Lindquist I.E."/>
            <person name="Bharti A.K."/>
            <person name="Sundararajan A."/>
            <person name="Cameron C.T."/>
            <person name="Woodward J.E."/>
            <person name="May G.D."/>
            <person name="Brubaker C."/>
            <person name="Broadhvest J."/>
            <person name="Wilkins T.A."/>
        </authorList>
    </citation>
    <scope>NUCLEOTIDE SEQUENCE</scope>
    <source>
        <strain evidence="4">cv. AKA8401</strain>
    </source>
</reference>
<proteinExistence type="predicted"/>
<feature type="signal peptide" evidence="2">
    <location>
        <begin position="1"/>
        <end position="19"/>
    </location>
</feature>
<protein>
    <submittedName>
        <fullName evidence="3">Basic leucine zipper transcriptional factor ATF-like 2</fullName>
    </submittedName>
</protein>
<feature type="chain" id="PRO_5002076936" evidence="2">
    <location>
        <begin position="20"/>
        <end position="108"/>
    </location>
</feature>